<reference evidence="1" key="1">
    <citation type="journal article" date="2020" name="Nat. Commun.">
        <title>Large-scale genome sequencing of mycorrhizal fungi provides insights into the early evolution of symbiotic traits.</title>
        <authorList>
            <person name="Miyauchi S."/>
            <person name="Kiss E."/>
            <person name="Kuo A."/>
            <person name="Drula E."/>
            <person name="Kohler A."/>
            <person name="Sanchez-Garcia M."/>
            <person name="Morin E."/>
            <person name="Andreopoulos B."/>
            <person name="Barry K.W."/>
            <person name="Bonito G."/>
            <person name="Buee M."/>
            <person name="Carver A."/>
            <person name="Chen C."/>
            <person name="Cichocki N."/>
            <person name="Clum A."/>
            <person name="Culley D."/>
            <person name="Crous P.W."/>
            <person name="Fauchery L."/>
            <person name="Girlanda M."/>
            <person name="Hayes R.D."/>
            <person name="Keri Z."/>
            <person name="LaButti K."/>
            <person name="Lipzen A."/>
            <person name="Lombard V."/>
            <person name="Magnuson J."/>
            <person name="Maillard F."/>
            <person name="Murat C."/>
            <person name="Nolan M."/>
            <person name="Ohm R.A."/>
            <person name="Pangilinan J."/>
            <person name="Pereira M.F."/>
            <person name="Perotto S."/>
            <person name="Peter M."/>
            <person name="Pfister S."/>
            <person name="Riley R."/>
            <person name="Sitrit Y."/>
            <person name="Stielow J.B."/>
            <person name="Szollosi G."/>
            <person name="Zifcakova L."/>
            <person name="Stursova M."/>
            <person name="Spatafora J.W."/>
            <person name="Tedersoo L."/>
            <person name="Vaario L.M."/>
            <person name="Yamada A."/>
            <person name="Yan M."/>
            <person name="Wang P."/>
            <person name="Xu J."/>
            <person name="Bruns T."/>
            <person name="Baldrian P."/>
            <person name="Vilgalys R."/>
            <person name="Dunand C."/>
            <person name="Henrissat B."/>
            <person name="Grigoriev I.V."/>
            <person name="Hibbett D."/>
            <person name="Nagy L.G."/>
            <person name="Martin F.M."/>
        </authorList>
    </citation>
    <scope>NUCLEOTIDE SEQUENCE</scope>
    <source>
        <strain evidence="1">UP504</strain>
    </source>
</reference>
<organism evidence="1 2">
    <name type="scientific">Hydnum rufescens UP504</name>
    <dbReference type="NCBI Taxonomy" id="1448309"/>
    <lineage>
        <taxon>Eukaryota</taxon>
        <taxon>Fungi</taxon>
        <taxon>Dikarya</taxon>
        <taxon>Basidiomycota</taxon>
        <taxon>Agaricomycotina</taxon>
        <taxon>Agaricomycetes</taxon>
        <taxon>Cantharellales</taxon>
        <taxon>Hydnaceae</taxon>
        <taxon>Hydnum</taxon>
    </lineage>
</organism>
<protein>
    <submittedName>
        <fullName evidence="1">Uncharacterized protein</fullName>
    </submittedName>
</protein>
<dbReference type="EMBL" id="MU128917">
    <property type="protein sequence ID" value="KAF9519530.1"/>
    <property type="molecule type" value="Genomic_DNA"/>
</dbReference>
<sequence>MSGRSLPRHIGLGAANCRRQMEAGARRVVRPDVEVWLRVVMERVVDWESPRVVRSLGVAWRGNHDGGGEKGGLMMMVQVTSWYMYGKFCVN</sequence>
<comment type="caution">
    <text evidence="1">The sequence shown here is derived from an EMBL/GenBank/DDBJ whole genome shotgun (WGS) entry which is preliminary data.</text>
</comment>
<evidence type="ECO:0000313" key="1">
    <source>
        <dbReference type="EMBL" id="KAF9519530.1"/>
    </source>
</evidence>
<keyword evidence="2" id="KW-1185">Reference proteome</keyword>
<accession>A0A9P6B8K6</accession>
<dbReference type="AlphaFoldDB" id="A0A9P6B8K6"/>
<gene>
    <name evidence="1" type="ORF">BS47DRAFT_1336965</name>
</gene>
<evidence type="ECO:0000313" key="2">
    <source>
        <dbReference type="Proteomes" id="UP000886523"/>
    </source>
</evidence>
<dbReference type="Proteomes" id="UP000886523">
    <property type="component" value="Unassembled WGS sequence"/>
</dbReference>
<proteinExistence type="predicted"/>
<name>A0A9P6B8K6_9AGAM</name>